<accession>A0ABS7UYL0</accession>
<sequence length="61" mass="6432">LTQPLLMATLALAFGLPALGLVISVVAMKFYKLDAKKMEEIQTGIAAIKEKAKQKGDSVAG</sequence>
<dbReference type="EMBL" id="JAIQUM010000085">
    <property type="protein sequence ID" value="MBZ5753117.1"/>
    <property type="molecule type" value="Genomic_DNA"/>
</dbReference>
<evidence type="ECO:0000313" key="2">
    <source>
        <dbReference type="EMBL" id="MBZ5753117.1"/>
    </source>
</evidence>
<reference evidence="2" key="1">
    <citation type="submission" date="2024-05" db="EMBL/GenBank/DDBJ databases">
        <title>Metabacillus sp. nov., isolated from the rhizosphere soil of tomato plants.</title>
        <authorList>
            <person name="Ma R."/>
        </authorList>
    </citation>
    <scope>NUCLEOTIDE SEQUENCE</scope>
    <source>
        <strain evidence="2">DBTR6</strain>
    </source>
</reference>
<feature type="non-terminal residue" evidence="2">
    <location>
        <position position="1"/>
    </location>
</feature>
<proteinExistence type="predicted"/>
<protein>
    <submittedName>
        <fullName evidence="2">Glucuronide permease</fullName>
    </submittedName>
</protein>
<keyword evidence="3" id="KW-1185">Reference proteome</keyword>
<evidence type="ECO:0000313" key="3">
    <source>
        <dbReference type="Proteomes" id="UP001165287"/>
    </source>
</evidence>
<evidence type="ECO:0000256" key="1">
    <source>
        <dbReference type="SAM" id="Phobius"/>
    </source>
</evidence>
<name>A0ABS7UYL0_9BACI</name>
<keyword evidence="1" id="KW-0812">Transmembrane</keyword>
<keyword evidence="1" id="KW-0472">Membrane</keyword>
<feature type="transmembrane region" description="Helical" evidence="1">
    <location>
        <begin position="6"/>
        <end position="28"/>
    </location>
</feature>
<organism evidence="2 3">
    <name type="scientific">Metabacillus rhizolycopersici</name>
    <dbReference type="NCBI Taxonomy" id="2875709"/>
    <lineage>
        <taxon>Bacteria</taxon>
        <taxon>Bacillati</taxon>
        <taxon>Bacillota</taxon>
        <taxon>Bacilli</taxon>
        <taxon>Bacillales</taxon>
        <taxon>Bacillaceae</taxon>
        <taxon>Metabacillus</taxon>
    </lineage>
</organism>
<comment type="caution">
    <text evidence="2">The sequence shown here is derived from an EMBL/GenBank/DDBJ whole genome shotgun (WGS) entry which is preliminary data.</text>
</comment>
<keyword evidence="1" id="KW-1133">Transmembrane helix</keyword>
<gene>
    <name evidence="2" type="ORF">K9V48_23545</name>
</gene>
<dbReference type="Proteomes" id="UP001165287">
    <property type="component" value="Unassembled WGS sequence"/>
</dbReference>